<protein>
    <submittedName>
        <fullName evidence="4">Uncharacterized protein</fullName>
    </submittedName>
</protein>
<keyword evidence="3" id="KW-0732">Signal</keyword>
<dbReference type="InterPro" id="IPR032675">
    <property type="entry name" value="LRR_dom_sf"/>
</dbReference>
<dbReference type="Gene3D" id="3.80.10.10">
    <property type="entry name" value="Ribonuclease Inhibitor"/>
    <property type="match status" value="2"/>
</dbReference>
<keyword evidence="5" id="KW-1185">Reference proteome</keyword>
<dbReference type="PANTHER" id="PTHR24366">
    <property type="entry name" value="IG(IMMUNOGLOBULIN) AND LRR(LEUCINE RICH REPEAT) DOMAINS"/>
    <property type="match status" value="1"/>
</dbReference>
<feature type="signal peptide" evidence="3">
    <location>
        <begin position="1"/>
        <end position="19"/>
    </location>
</feature>
<gene>
    <name evidence="4" type="ORF">JYU34_019289</name>
</gene>
<sequence length="237" mass="26737">MSLLLCCILLVSLWPFIHSSQGFHYEGSLNCVLKQDTKDLTCKPGANDFILTPNCMWTLIYNFHANIYKTSYLTTTAISLKSCRIIRVMKDGFMYLSAIRHLDLSNNKMSSLECGSLDGLKSLSYLNLAQNSLTSICNDVFHGVPLIVLDLGSNQLQTLSAQYPVTLNIIDISHNNINCLNVFYTQLVSQGVRLDFIFFDNNPWKCSCLFQILRTLKSHNVSYSSVTFNGKNEVCDM</sequence>
<evidence type="ECO:0000313" key="5">
    <source>
        <dbReference type="Proteomes" id="UP000823941"/>
    </source>
</evidence>
<keyword evidence="2" id="KW-0677">Repeat</keyword>
<dbReference type="Pfam" id="PF13855">
    <property type="entry name" value="LRR_8"/>
    <property type="match status" value="1"/>
</dbReference>
<reference evidence="4 5" key="1">
    <citation type="submission" date="2021-06" db="EMBL/GenBank/DDBJ databases">
        <title>A haploid diamondback moth (Plutella xylostella L.) genome assembly resolves 31 chromosomes and identifies a diamide resistance mutation.</title>
        <authorList>
            <person name="Ward C.M."/>
            <person name="Perry K.D."/>
            <person name="Baker G."/>
            <person name="Powis K."/>
            <person name="Heckel D.G."/>
            <person name="Baxter S.W."/>
        </authorList>
    </citation>
    <scope>NUCLEOTIDE SEQUENCE [LARGE SCALE GENOMIC DNA]</scope>
    <source>
        <strain evidence="4 5">LV</strain>
        <tissue evidence="4">Single pupa</tissue>
    </source>
</reference>
<keyword evidence="1" id="KW-0433">Leucine-rich repeat</keyword>
<evidence type="ECO:0000313" key="4">
    <source>
        <dbReference type="EMBL" id="KAG7297320.1"/>
    </source>
</evidence>
<evidence type="ECO:0000256" key="1">
    <source>
        <dbReference type="ARBA" id="ARBA00022614"/>
    </source>
</evidence>
<name>A0ABQ7PWP8_PLUXY</name>
<feature type="chain" id="PRO_5046458253" evidence="3">
    <location>
        <begin position="20"/>
        <end position="237"/>
    </location>
</feature>
<dbReference type="PRINTS" id="PR00019">
    <property type="entry name" value="LEURICHRPT"/>
</dbReference>
<dbReference type="SUPFAM" id="SSF52058">
    <property type="entry name" value="L domain-like"/>
    <property type="match status" value="1"/>
</dbReference>
<dbReference type="Proteomes" id="UP000823941">
    <property type="component" value="Chromosome 26"/>
</dbReference>
<proteinExistence type="predicted"/>
<dbReference type="InterPro" id="IPR003591">
    <property type="entry name" value="Leu-rich_rpt_typical-subtyp"/>
</dbReference>
<dbReference type="PROSITE" id="PS51450">
    <property type="entry name" value="LRR"/>
    <property type="match status" value="1"/>
</dbReference>
<evidence type="ECO:0000256" key="2">
    <source>
        <dbReference type="ARBA" id="ARBA00022737"/>
    </source>
</evidence>
<comment type="caution">
    <text evidence="4">The sequence shown here is derived from an EMBL/GenBank/DDBJ whole genome shotgun (WGS) entry which is preliminary data.</text>
</comment>
<dbReference type="PANTHER" id="PTHR24366:SF96">
    <property type="entry name" value="LEUCINE RICH REPEAT CONTAINING 53"/>
    <property type="match status" value="1"/>
</dbReference>
<dbReference type="SMART" id="SM00369">
    <property type="entry name" value="LRR_TYP"/>
    <property type="match status" value="2"/>
</dbReference>
<accession>A0ABQ7PWP8</accession>
<organism evidence="4 5">
    <name type="scientific">Plutella xylostella</name>
    <name type="common">Diamondback moth</name>
    <name type="synonym">Plutella maculipennis</name>
    <dbReference type="NCBI Taxonomy" id="51655"/>
    <lineage>
        <taxon>Eukaryota</taxon>
        <taxon>Metazoa</taxon>
        <taxon>Ecdysozoa</taxon>
        <taxon>Arthropoda</taxon>
        <taxon>Hexapoda</taxon>
        <taxon>Insecta</taxon>
        <taxon>Pterygota</taxon>
        <taxon>Neoptera</taxon>
        <taxon>Endopterygota</taxon>
        <taxon>Lepidoptera</taxon>
        <taxon>Glossata</taxon>
        <taxon>Ditrysia</taxon>
        <taxon>Yponomeutoidea</taxon>
        <taxon>Plutellidae</taxon>
        <taxon>Plutella</taxon>
    </lineage>
</organism>
<dbReference type="EMBL" id="JAHIBW010000026">
    <property type="protein sequence ID" value="KAG7297320.1"/>
    <property type="molecule type" value="Genomic_DNA"/>
</dbReference>
<evidence type="ECO:0000256" key="3">
    <source>
        <dbReference type="SAM" id="SignalP"/>
    </source>
</evidence>
<dbReference type="InterPro" id="IPR001611">
    <property type="entry name" value="Leu-rich_rpt"/>
</dbReference>